<dbReference type="Pfam" id="PF03372">
    <property type="entry name" value="Exo_endo_phos"/>
    <property type="match status" value="1"/>
</dbReference>
<dbReference type="InterPro" id="IPR050410">
    <property type="entry name" value="CCR4/nocturin_mRNA_transcr"/>
</dbReference>
<dbReference type="InterPro" id="IPR005135">
    <property type="entry name" value="Endo/exonuclease/phosphatase"/>
</dbReference>
<dbReference type="Proteomes" id="UP000276215">
    <property type="component" value="Unassembled WGS sequence"/>
</dbReference>
<dbReference type="CDD" id="cd09083">
    <property type="entry name" value="EEP-1"/>
    <property type="match status" value="1"/>
</dbReference>
<gene>
    <name evidence="3" type="ORF">L873DRAFT_1699609</name>
</gene>
<protein>
    <recommendedName>
        <fullName evidence="2">Endonuclease/exonuclease/phosphatase domain-containing protein</fullName>
    </recommendedName>
</protein>
<sequence>MQHKTQTLSLRIYTHNIRYATPNPFPHEAPWAIRLPRILSSILFTCDSGNTSALICLQEVLHSQLLSILALLPSSYAYIGRARDDGAEAGEYSPIIYDRTIWSLDHSRTLWLSPTPDRPSKGWDAASIRILTIGHFAHLQSARRVVVFNTHLDDQGAAARRESARMIVKEVAQQRVGWAAVLAGDMNSPDNDEAYKILTAHGSRLRDARDDVPPRKRYGHENTFSGFGNEDEVPQRIDFVFAAASEGGEEDEARGKPLWAVNSYAVLENKFDDEIYSSDHRPVVVDLILS</sequence>
<dbReference type="Gene3D" id="3.60.10.10">
    <property type="entry name" value="Endonuclease/exonuclease/phosphatase"/>
    <property type="match status" value="1"/>
</dbReference>
<name>A0A3N4J9M6_9PEZI</name>
<reference evidence="3 4" key="1">
    <citation type="journal article" date="2018" name="Nat. Ecol. Evol.">
        <title>Pezizomycetes genomes reveal the molecular basis of ectomycorrhizal truffle lifestyle.</title>
        <authorList>
            <person name="Murat C."/>
            <person name="Payen T."/>
            <person name="Noel B."/>
            <person name="Kuo A."/>
            <person name="Morin E."/>
            <person name="Chen J."/>
            <person name="Kohler A."/>
            <person name="Krizsan K."/>
            <person name="Balestrini R."/>
            <person name="Da Silva C."/>
            <person name="Montanini B."/>
            <person name="Hainaut M."/>
            <person name="Levati E."/>
            <person name="Barry K.W."/>
            <person name="Belfiori B."/>
            <person name="Cichocki N."/>
            <person name="Clum A."/>
            <person name="Dockter R.B."/>
            <person name="Fauchery L."/>
            <person name="Guy J."/>
            <person name="Iotti M."/>
            <person name="Le Tacon F."/>
            <person name="Lindquist E.A."/>
            <person name="Lipzen A."/>
            <person name="Malagnac F."/>
            <person name="Mello A."/>
            <person name="Molinier V."/>
            <person name="Miyauchi S."/>
            <person name="Poulain J."/>
            <person name="Riccioni C."/>
            <person name="Rubini A."/>
            <person name="Sitrit Y."/>
            <person name="Splivallo R."/>
            <person name="Traeger S."/>
            <person name="Wang M."/>
            <person name="Zifcakova L."/>
            <person name="Wipf D."/>
            <person name="Zambonelli A."/>
            <person name="Paolocci F."/>
            <person name="Nowrousian M."/>
            <person name="Ottonello S."/>
            <person name="Baldrian P."/>
            <person name="Spatafora J.W."/>
            <person name="Henrissat B."/>
            <person name="Nagy L.G."/>
            <person name="Aury J.M."/>
            <person name="Wincker P."/>
            <person name="Grigoriev I.V."/>
            <person name="Bonfante P."/>
            <person name="Martin F.M."/>
        </authorList>
    </citation>
    <scope>NUCLEOTIDE SEQUENCE [LARGE SCALE GENOMIC DNA]</scope>
    <source>
        <strain evidence="3 4">120613-1</strain>
    </source>
</reference>
<dbReference type="PANTHER" id="PTHR12121">
    <property type="entry name" value="CARBON CATABOLITE REPRESSOR PROTEIN 4"/>
    <property type="match status" value="1"/>
</dbReference>
<evidence type="ECO:0000256" key="1">
    <source>
        <dbReference type="SAM" id="MobiDB-lite"/>
    </source>
</evidence>
<dbReference type="InterPro" id="IPR036691">
    <property type="entry name" value="Endo/exonu/phosph_ase_sf"/>
</dbReference>
<accession>A0A3N4J9M6</accession>
<keyword evidence="4" id="KW-1185">Reference proteome</keyword>
<dbReference type="GO" id="GO:0000175">
    <property type="term" value="F:3'-5'-RNA exonuclease activity"/>
    <property type="evidence" value="ECO:0007669"/>
    <property type="project" value="TreeGrafter"/>
</dbReference>
<dbReference type="PANTHER" id="PTHR12121:SF36">
    <property type="entry name" value="ENDONUCLEASE_EXONUCLEASE_PHOSPHATASE DOMAIN-CONTAINING PROTEIN"/>
    <property type="match status" value="1"/>
</dbReference>
<proteinExistence type="predicted"/>
<evidence type="ECO:0000313" key="4">
    <source>
        <dbReference type="Proteomes" id="UP000276215"/>
    </source>
</evidence>
<feature type="domain" description="Endonuclease/exonuclease/phosphatase" evidence="2">
    <location>
        <begin position="14"/>
        <end position="244"/>
    </location>
</feature>
<dbReference type="EMBL" id="ML120431">
    <property type="protein sequence ID" value="RPA95003.1"/>
    <property type="molecule type" value="Genomic_DNA"/>
</dbReference>
<feature type="region of interest" description="Disordered" evidence="1">
    <location>
        <begin position="206"/>
        <end position="230"/>
    </location>
</feature>
<dbReference type="AlphaFoldDB" id="A0A3N4J9M6"/>
<evidence type="ECO:0000259" key="2">
    <source>
        <dbReference type="Pfam" id="PF03372"/>
    </source>
</evidence>
<dbReference type="STRING" id="1336337.A0A3N4J9M6"/>
<organism evidence="3 4">
    <name type="scientific">Choiromyces venosus 120613-1</name>
    <dbReference type="NCBI Taxonomy" id="1336337"/>
    <lineage>
        <taxon>Eukaryota</taxon>
        <taxon>Fungi</taxon>
        <taxon>Dikarya</taxon>
        <taxon>Ascomycota</taxon>
        <taxon>Pezizomycotina</taxon>
        <taxon>Pezizomycetes</taxon>
        <taxon>Pezizales</taxon>
        <taxon>Tuberaceae</taxon>
        <taxon>Choiromyces</taxon>
    </lineage>
</organism>
<dbReference type="OrthoDB" id="276515at2759"/>
<evidence type="ECO:0000313" key="3">
    <source>
        <dbReference type="EMBL" id="RPA95003.1"/>
    </source>
</evidence>
<dbReference type="SUPFAM" id="SSF56219">
    <property type="entry name" value="DNase I-like"/>
    <property type="match status" value="1"/>
</dbReference>